<protein>
    <submittedName>
        <fullName evidence="1">Uncharacterized protein</fullName>
    </submittedName>
</protein>
<comment type="caution">
    <text evidence="1">The sequence shown here is derived from an EMBL/GenBank/DDBJ whole genome shotgun (WGS) entry which is preliminary data.</text>
</comment>
<dbReference type="Proteomes" id="UP000316096">
    <property type="component" value="Unassembled WGS sequence"/>
</dbReference>
<evidence type="ECO:0000313" key="1">
    <source>
        <dbReference type="EMBL" id="TQL97987.1"/>
    </source>
</evidence>
<keyword evidence="2" id="KW-1185">Reference proteome</keyword>
<gene>
    <name evidence="1" type="ORF">FB559_3599</name>
</gene>
<proteinExistence type="predicted"/>
<sequence>MGAELIEQPNVGGKRGARILPLDKETARAQVVRSYIFQELEEDARNPGDRSDIFPPDVDRFLRIVHTVSRAITFKDHEDFCNSCYRMSFEKIITNASTYTADAYVRDVLLLEGKVAIPPAKNIKSYVFGYPLQTQRNEGDIRYRVYLNPRPQHAVAVYRGLLDGNPPIVWSKLADHELLITCRDALVVYVASGSALAEILARLRSYQWDNSDHFFDEVPVMTKPADDLAGVGWAVDLPMTKGGGHVYAHWEAKGEEWQRGRRWIMDGTSADVNLSHSQWRSIFVLSALRKSAKGDISALRTELARIGDAAGLAPQAMFARPTIGPELVTLLENELFPEVTSGS</sequence>
<dbReference type="AlphaFoldDB" id="A0A543CM39"/>
<dbReference type="EMBL" id="VFOZ01000001">
    <property type="protein sequence ID" value="TQL97987.1"/>
    <property type="molecule type" value="Genomic_DNA"/>
</dbReference>
<evidence type="ECO:0000313" key="2">
    <source>
        <dbReference type="Proteomes" id="UP000316096"/>
    </source>
</evidence>
<reference evidence="1 2" key="1">
    <citation type="submission" date="2019-06" db="EMBL/GenBank/DDBJ databases">
        <title>Sequencing the genomes of 1000 actinobacteria strains.</title>
        <authorList>
            <person name="Klenk H.-P."/>
        </authorList>
    </citation>
    <scope>NUCLEOTIDE SEQUENCE [LARGE SCALE GENOMIC DNA]</scope>
    <source>
        <strain evidence="1 2">DSM 102200</strain>
    </source>
</reference>
<name>A0A543CM39_9ACTN</name>
<accession>A0A543CM39</accession>
<organism evidence="1 2">
    <name type="scientific">Actinoallomurus bryophytorum</name>
    <dbReference type="NCBI Taxonomy" id="1490222"/>
    <lineage>
        <taxon>Bacteria</taxon>
        <taxon>Bacillati</taxon>
        <taxon>Actinomycetota</taxon>
        <taxon>Actinomycetes</taxon>
        <taxon>Streptosporangiales</taxon>
        <taxon>Thermomonosporaceae</taxon>
        <taxon>Actinoallomurus</taxon>
    </lineage>
</organism>